<dbReference type="SUPFAM" id="SSF54631">
    <property type="entry name" value="CBS-domain pair"/>
    <property type="match status" value="1"/>
</dbReference>
<evidence type="ECO:0000256" key="3">
    <source>
        <dbReference type="ARBA" id="ARBA00023214"/>
    </source>
</evidence>
<dbReference type="PANTHER" id="PTHR45720:SF10">
    <property type="entry name" value="CHLORIDE CHANNEL PROTEIN 2"/>
    <property type="match status" value="1"/>
</dbReference>
<evidence type="ECO:0008006" key="6">
    <source>
        <dbReference type="Google" id="ProtNLM"/>
    </source>
</evidence>
<evidence type="ECO:0000313" key="5">
    <source>
        <dbReference type="Proteomes" id="UP000270094"/>
    </source>
</evidence>
<evidence type="ECO:0000256" key="1">
    <source>
        <dbReference type="ARBA" id="ARBA00022448"/>
    </source>
</evidence>
<gene>
    <name evidence="4" type="ORF">SVUK_LOCUS18506</name>
</gene>
<reference evidence="4 5" key="1">
    <citation type="submission" date="2018-11" db="EMBL/GenBank/DDBJ databases">
        <authorList>
            <consortium name="Pathogen Informatics"/>
        </authorList>
    </citation>
    <scope>NUCLEOTIDE SEQUENCE [LARGE SCALE GENOMIC DNA]</scope>
</reference>
<evidence type="ECO:0000256" key="2">
    <source>
        <dbReference type="ARBA" id="ARBA00023065"/>
    </source>
</evidence>
<dbReference type="GO" id="GO:0005247">
    <property type="term" value="F:voltage-gated chloride channel activity"/>
    <property type="evidence" value="ECO:0007669"/>
    <property type="project" value="TreeGrafter"/>
</dbReference>
<name>A0A3P7LWN6_STRVU</name>
<dbReference type="OrthoDB" id="4564at2759"/>
<organism evidence="4 5">
    <name type="scientific">Strongylus vulgaris</name>
    <name type="common">Blood worm</name>
    <dbReference type="NCBI Taxonomy" id="40348"/>
    <lineage>
        <taxon>Eukaryota</taxon>
        <taxon>Metazoa</taxon>
        <taxon>Ecdysozoa</taxon>
        <taxon>Nematoda</taxon>
        <taxon>Chromadorea</taxon>
        <taxon>Rhabditida</taxon>
        <taxon>Rhabditina</taxon>
        <taxon>Rhabditomorpha</taxon>
        <taxon>Strongyloidea</taxon>
        <taxon>Strongylidae</taxon>
        <taxon>Strongylus</taxon>
    </lineage>
</organism>
<dbReference type="PANTHER" id="PTHR45720">
    <property type="entry name" value="CHLORIDE CHANNEL PROTEIN 2"/>
    <property type="match status" value="1"/>
</dbReference>
<dbReference type="AlphaFoldDB" id="A0A3P7LWN6"/>
<dbReference type="Gene3D" id="3.10.580.10">
    <property type="entry name" value="CBS-domain"/>
    <property type="match status" value="1"/>
</dbReference>
<keyword evidence="5" id="KW-1185">Reference proteome</keyword>
<sequence length="167" mass="19340">MILGNSFFKKNFKWRSYKFLYPYKFLILIGGSLFDKCSESRILLGSISKKVLSELIENKVGHRARQLDTTKKICSDVLRRSLYRITYPKRKKGLFDLYGEERAKWEVEQLSSPLDLQPCHIDSAPFQLVENTSIFKIHSVFSLLGLRRAYVTKLGRLVGVVSLKEVC</sequence>
<dbReference type="InterPro" id="IPR046342">
    <property type="entry name" value="CBS_dom_sf"/>
</dbReference>
<protein>
    <recommendedName>
        <fullName evidence="6">CBS domain-containing protein</fullName>
    </recommendedName>
</protein>
<keyword evidence="1" id="KW-0813">Transport</keyword>
<dbReference type="GO" id="GO:0005886">
    <property type="term" value="C:plasma membrane"/>
    <property type="evidence" value="ECO:0007669"/>
    <property type="project" value="TreeGrafter"/>
</dbReference>
<accession>A0A3P7LWN6</accession>
<evidence type="ECO:0000313" key="4">
    <source>
        <dbReference type="EMBL" id="VDM83508.1"/>
    </source>
</evidence>
<keyword evidence="3" id="KW-0868">Chloride</keyword>
<dbReference type="InterPro" id="IPR050970">
    <property type="entry name" value="Cl_channel_volt-gated"/>
</dbReference>
<keyword evidence="2" id="KW-0406">Ion transport</keyword>
<proteinExistence type="predicted"/>
<dbReference type="Proteomes" id="UP000270094">
    <property type="component" value="Unassembled WGS sequence"/>
</dbReference>
<dbReference type="EMBL" id="UYYB01123557">
    <property type="protein sequence ID" value="VDM83508.1"/>
    <property type="molecule type" value="Genomic_DNA"/>
</dbReference>